<proteinExistence type="predicted"/>
<evidence type="ECO:0000313" key="3">
    <source>
        <dbReference type="Proteomes" id="UP000253845"/>
    </source>
</evidence>
<feature type="region of interest" description="Disordered" evidence="1">
    <location>
        <begin position="534"/>
        <end position="567"/>
    </location>
</feature>
<reference evidence="2 3" key="1">
    <citation type="submission" date="2018-07" db="EMBL/GenBank/DDBJ databases">
        <title>Section-level genome sequencing of Aspergillus section Nigri to investigate inter- and intra-species variation.</title>
        <authorList>
            <consortium name="DOE Joint Genome Institute"/>
            <person name="Vesth T.C."/>
            <person name="Nybo J.L."/>
            <person name="Theobald S."/>
            <person name="Frisvad J.C."/>
            <person name="Larsen T.O."/>
            <person name="Nielsen K.F."/>
            <person name="Hoof J.B."/>
            <person name="Brandl J."/>
            <person name="Salamov A."/>
            <person name="Riley R."/>
            <person name="Gladden J.M."/>
            <person name="Phatale P."/>
            <person name="Nielsen M.T."/>
            <person name="Lyhne E.K."/>
            <person name="Kogle M.E."/>
            <person name="Strasser K."/>
            <person name="McDonnell E."/>
            <person name="Barry K."/>
            <person name="Clum A."/>
            <person name="Chen C."/>
            <person name="Nolan M."/>
            <person name="Sandor L."/>
            <person name="Kuo A."/>
            <person name="Lipzen A."/>
            <person name="Hainaut M."/>
            <person name="Drula E."/>
            <person name="Tsang A."/>
            <person name="Magnuson J.K."/>
            <person name="Henrissat B."/>
            <person name="Wiebenga A."/>
            <person name="Simmons B.A."/>
            <person name="Makela M.R."/>
            <person name="De vries R.P."/>
            <person name="Grigoriev I.V."/>
            <person name="Mortensen U.H."/>
            <person name="Baker S.E."/>
            <person name="Andersen M.R."/>
        </authorList>
    </citation>
    <scope>NUCLEOTIDE SEQUENCE [LARGE SCALE GENOMIC DNA]</scope>
    <source>
        <strain evidence="2 3">ATCC 13496</strain>
    </source>
</reference>
<protein>
    <submittedName>
        <fullName evidence="2">Uncharacterized protein</fullName>
    </submittedName>
</protein>
<feature type="compositionally biased region" description="Basic and acidic residues" evidence="1">
    <location>
        <begin position="534"/>
        <end position="547"/>
    </location>
</feature>
<evidence type="ECO:0000313" key="2">
    <source>
        <dbReference type="EMBL" id="RDH24736.1"/>
    </source>
</evidence>
<feature type="compositionally biased region" description="Polar residues" evidence="1">
    <location>
        <begin position="44"/>
        <end position="74"/>
    </location>
</feature>
<dbReference type="AlphaFoldDB" id="A0A370CDW3"/>
<feature type="region of interest" description="Disordered" evidence="1">
    <location>
        <begin position="44"/>
        <end position="93"/>
    </location>
</feature>
<feature type="region of interest" description="Disordered" evidence="1">
    <location>
        <begin position="840"/>
        <end position="893"/>
    </location>
</feature>
<feature type="region of interest" description="Disordered" evidence="1">
    <location>
        <begin position="106"/>
        <end position="155"/>
    </location>
</feature>
<dbReference type="Proteomes" id="UP000253845">
    <property type="component" value="Unassembled WGS sequence"/>
</dbReference>
<gene>
    <name evidence="2" type="ORF">M747DRAFT_355692</name>
</gene>
<name>A0A370CDW3_ASPNG</name>
<feature type="region of interest" description="Disordered" evidence="1">
    <location>
        <begin position="612"/>
        <end position="697"/>
    </location>
</feature>
<sequence length="893" mass="97485">MVKYDIPTLLALSHNGRIDFSKFSEQAIGPVFSLPDNVLRQHKTSTSVLSEQPVNRSRNASTLSRQSERTQSVPEHSVLHPSRQPSDPPQSIRAHADAGFAQFLKKHTSPKHQRVTAGGRIVPMEPQSPTPKAKQPVRSISARASDQKISKSSLRDVNRNKRENKQVLLPDNNASVDISIAAPQPAESHDDLRTILAQGGSAIDNHFSGYGQAPSLLSTAATTGLFSQSSLPWAMDNLPMPQIALPSSDVMPGASDYPMYAFGDGPLSWTPNMYPTLGTQGPLIPSMPAAQPYPTITSTSDFSAESNTSSGRATSFLGQLPPTYDPLCPSLGIQWHQYAGGQVPALSQPMMVSTPQAPTYQKSLEDAAKEHESLTSKLSGIDRYMAVHSWDLDPSAKKILVDQRMSLVRELDAVRIYREHLEWVSGRFNTTIPIKQHASNVASMYFASSLTGSPSLMGPSLCTPSSASALPAFSMLPLANALSQSISLNETVNSSMPLHTVADIHPYNTTICPTDVHPNHSSIKDAGFSHAARGMETRRVEPKRSDKQVQTYGEARSRTTDGSAGWKTPTKITALDVEKVHHQIEEATRRGEPLDGLLRELSVATSNLIKQRRDELHEPRGPLPAVPARQNRKNRAESEAGAIKELSDKHEAHAPLMRHSTKAWKPGKELRRPGLHSATGPFMSATELEEGDDRQSISSYVSTTDSWATVHQGERRRDKKLRRIKERRAIQEMAKRYRPRGPFEHPIVSDEAFSPGPQRSRGQNLGAPGGPSIYKPRSPPTLVNPTEPARQTSVDAMRQQYPQLLTQYFNKDRGLAFQKTAALAVSQNVNAHGFLPPFEGVGNAPSKNRSAPTDMTEGGMYMFSGRTSNSKQHAGPGPRGKEAPGPAKQAGKP</sequence>
<dbReference type="EMBL" id="KZ851901">
    <property type="protein sequence ID" value="RDH24736.1"/>
    <property type="molecule type" value="Genomic_DNA"/>
</dbReference>
<organism evidence="2 3">
    <name type="scientific">Aspergillus niger ATCC 13496</name>
    <dbReference type="NCBI Taxonomy" id="1353008"/>
    <lineage>
        <taxon>Eukaryota</taxon>
        <taxon>Fungi</taxon>
        <taxon>Dikarya</taxon>
        <taxon>Ascomycota</taxon>
        <taxon>Pezizomycotina</taxon>
        <taxon>Eurotiomycetes</taxon>
        <taxon>Eurotiomycetidae</taxon>
        <taxon>Eurotiales</taxon>
        <taxon>Aspergillaceae</taxon>
        <taxon>Aspergillus</taxon>
        <taxon>Aspergillus subgen. Circumdati</taxon>
    </lineage>
</organism>
<evidence type="ECO:0000256" key="1">
    <source>
        <dbReference type="SAM" id="MobiDB-lite"/>
    </source>
</evidence>
<feature type="compositionally biased region" description="Basic and acidic residues" evidence="1">
    <location>
        <begin position="145"/>
        <end position="155"/>
    </location>
</feature>
<feature type="region of interest" description="Disordered" evidence="1">
    <location>
        <begin position="740"/>
        <end position="779"/>
    </location>
</feature>
<accession>A0A370CDW3</accession>
<dbReference type="VEuPathDB" id="FungiDB:M747DRAFT_355692"/>